<comment type="caution">
    <text evidence="1">The sequence shown here is derived from an EMBL/GenBank/DDBJ whole genome shotgun (WGS) entry which is preliminary data.</text>
</comment>
<dbReference type="GO" id="GO:0016746">
    <property type="term" value="F:acyltransferase activity"/>
    <property type="evidence" value="ECO:0007669"/>
    <property type="project" value="InterPro"/>
</dbReference>
<reference evidence="1 2" key="1">
    <citation type="submission" date="2013-02" db="EMBL/GenBank/DDBJ databases">
        <authorList>
            <person name="Genoscope - CEA"/>
        </authorList>
    </citation>
    <scope>NUCLEOTIDE SEQUENCE [LARGE SCALE GENOMIC DNA]</scope>
    <source>
        <strain evidence="1 2">STM 2683</strain>
    </source>
</reference>
<accession>M5ENA8</accession>
<dbReference type="Proteomes" id="UP000012062">
    <property type="component" value="Unassembled WGS sequence"/>
</dbReference>
<dbReference type="NCBIfam" id="NF004798">
    <property type="entry name" value="PRK06147.1"/>
    <property type="match status" value="1"/>
</dbReference>
<gene>
    <name evidence="1" type="ORF">MESS2_30025</name>
</gene>
<dbReference type="RefSeq" id="WP_008875159.1">
    <property type="nucleotide sequence ID" value="NZ_CAUM01000095.1"/>
</dbReference>
<evidence type="ECO:0000313" key="2">
    <source>
        <dbReference type="Proteomes" id="UP000012062"/>
    </source>
</evidence>
<organism evidence="1 2">
    <name type="scientific">Mesorhizobium metallidurans STM 2683</name>
    <dbReference type="NCBI Taxonomy" id="1297569"/>
    <lineage>
        <taxon>Bacteria</taxon>
        <taxon>Pseudomonadati</taxon>
        <taxon>Pseudomonadota</taxon>
        <taxon>Alphaproteobacteria</taxon>
        <taxon>Hyphomicrobiales</taxon>
        <taxon>Phyllobacteriaceae</taxon>
        <taxon>Mesorhizobium</taxon>
    </lineage>
</organism>
<keyword evidence="2" id="KW-1185">Reference proteome</keyword>
<dbReference type="STRING" id="1297569.MESS2_30025"/>
<dbReference type="eggNOG" id="COG0304">
    <property type="taxonomic scope" value="Bacteria"/>
</dbReference>
<dbReference type="SUPFAM" id="SSF53901">
    <property type="entry name" value="Thiolase-like"/>
    <property type="match status" value="1"/>
</dbReference>
<dbReference type="EMBL" id="CAUM01000095">
    <property type="protein sequence ID" value="CCV06224.1"/>
    <property type="molecule type" value="Genomic_DNA"/>
</dbReference>
<dbReference type="InterPro" id="IPR016039">
    <property type="entry name" value="Thiolase-like"/>
</dbReference>
<protein>
    <recommendedName>
        <fullName evidence="3">3-oxoacyl-ACP synthase</fullName>
    </recommendedName>
</protein>
<dbReference type="OrthoDB" id="3078238at2"/>
<evidence type="ECO:0000313" key="1">
    <source>
        <dbReference type="EMBL" id="CCV06224.1"/>
    </source>
</evidence>
<name>M5ENA8_9HYPH</name>
<dbReference type="Gene3D" id="3.40.47.10">
    <property type="match status" value="1"/>
</dbReference>
<sequence>MTNRLVISSIGMVTAVGLDAPSSCAAMRAGIDGFQETRFAAGGGKQLIGAPIPIKENWIGERRIAYMAAAAIKEALGGAPGASGSTITLILCLAEEGRPGRPAPDAQRLLGRIGELTGLTSAWQTHVIAHGRPSGHIAIEHARRLLSSGDAENVLIAAVDSYLTAGTITHYFMESRLLAPRHPDGFIPGEAAAAFMCTLAGRPGARGLELLGLGLTREPAHIYNEADLPLRGDGMTVAYRSALEETGVELSRVGYRIADLIGEKYWFKQSALATLRLARGRREFMDIWSPGETVGNVGAAVVPIMVGWAFTAAAKGYAAGDPVLIEASNDVGECGAAVLSGSAR</sequence>
<dbReference type="AlphaFoldDB" id="M5ENA8"/>
<proteinExistence type="predicted"/>
<evidence type="ECO:0008006" key="3">
    <source>
        <dbReference type="Google" id="ProtNLM"/>
    </source>
</evidence>